<dbReference type="SUPFAM" id="SSF81660">
    <property type="entry name" value="Metal cation-transporting ATPase, ATP-binding domain N"/>
    <property type="match status" value="1"/>
</dbReference>
<dbReference type="GO" id="GO:0005524">
    <property type="term" value="F:ATP binding"/>
    <property type="evidence" value="ECO:0007669"/>
    <property type="project" value="UniProtKB-KW"/>
</dbReference>
<comment type="similarity">
    <text evidence="14 15">Belongs to the cation transport ATPase (P-type) (TC 3.A.3) family.</text>
</comment>
<reference evidence="18" key="1">
    <citation type="submission" date="2021-01" db="EMBL/GenBank/DDBJ databases">
        <authorList>
            <person name="Corre E."/>
            <person name="Pelletier E."/>
            <person name="Niang G."/>
            <person name="Scheremetjew M."/>
            <person name="Finn R."/>
            <person name="Kale V."/>
            <person name="Holt S."/>
            <person name="Cochrane G."/>
            <person name="Meng A."/>
            <person name="Brown T."/>
            <person name="Cohen L."/>
        </authorList>
    </citation>
    <scope>NUCLEOTIDE SEQUENCE</scope>
    <source>
        <strain evidence="18">CCMP 2712</strain>
    </source>
</reference>
<comment type="function">
    <text evidence="15">Catalyzes the hydrolysis of ATP coupled with the transport of calcium.</text>
</comment>
<dbReference type="Gene3D" id="3.40.50.1000">
    <property type="entry name" value="HAD superfamily/HAD-like"/>
    <property type="match status" value="1"/>
</dbReference>
<dbReference type="Pfam" id="PF00690">
    <property type="entry name" value="Cation_ATPase_N"/>
    <property type="match status" value="1"/>
</dbReference>
<evidence type="ECO:0000256" key="16">
    <source>
        <dbReference type="SAM" id="SignalP"/>
    </source>
</evidence>
<evidence type="ECO:0000256" key="8">
    <source>
        <dbReference type="ARBA" id="ARBA00022840"/>
    </source>
</evidence>
<evidence type="ECO:0000256" key="2">
    <source>
        <dbReference type="ARBA" id="ARBA00022448"/>
    </source>
</evidence>
<dbReference type="InterPro" id="IPR008250">
    <property type="entry name" value="ATPase_P-typ_transduc_dom_A_sf"/>
</dbReference>
<dbReference type="SMART" id="SM00831">
    <property type="entry name" value="Cation_ATPase_N"/>
    <property type="match status" value="1"/>
</dbReference>
<keyword evidence="12 15" id="KW-0406">Ion transport</keyword>
<dbReference type="SFLD" id="SFLDG00002">
    <property type="entry name" value="C1.7:_P-type_atpase_like"/>
    <property type="match status" value="1"/>
</dbReference>
<keyword evidence="7 15" id="KW-0106">Calcium</keyword>
<dbReference type="SUPFAM" id="SSF56784">
    <property type="entry name" value="HAD-like"/>
    <property type="match status" value="1"/>
</dbReference>
<dbReference type="Pfam" id="PF13246">
    <property type="entry name" value="Cation_ATPase"/>
    <property type="match status" value="1"/>
</dbReference>
<feature type="signal peptide" evidence="16">
    <location>
        <begin position="1"/>
        <end position="28"/>
    </location>
</feature>
<dbReference type="GO" id="GO:0005388">
    <property type="term" value="F:P-type calcium transporter activity"/>
    <property type="evidence" value="ECO:0007669"/>
    <property type="project" value="UniProtKB-EC"/>
</dbReference>
<evidence type="ECO:0000256" key="4">
    <source>
        <dbReference type="ARBA" id="ARBA00022568"/>
    </source>
</evidence>
<sequence>MLPSCRRCKRLTWLAALCCAMSFTAVEALFKEPLRPMLMPKTVLTRSLGGAGSQLRGGAQVHPDMAATAHTKTVQEVLEMCAVDPKVGLSEQEVLSRREIFGLNKMPSKERLPLWKRFVAQFDDKMVHILLAAAGISIFFSFFDAQPDEHPFVEPAVILSILILNACIGVWQESNAEAAIDALQSYNPDQAKVLREGKTRIIDAAELVPGDVVEVAVGDKVPADMRVVEMQSTALKVEQAALTGEAASVNKNPSFLSPAIDDELAQKENIMFAATDLVYGKCQGVVIKTGSQTEIGKIAQALTETEDQESPLKEKLDQFGELLTDVIKWICLACWLVNVPQFSAKGLMLTGLREVTWKVWLKGAMHFFKIAVVLAVAAIPEGLPAVVTTCLALGTGRMARRNALVRHLPAVETLGCTSIICSDKTGTLTTNQMSVQRVLVMEKEGYMELEVEGITYAPTGRVLLKNKSVTADDYSSLNELSKISSLCNQAGIVKTQTGTWERIGESTEAALKVLTEKLGAQGAQGMQGDTPVNDYWSSKYVKLATLEFNRERKSMSVLVASPGEDKGTLLVKGATEMVVNRCSKVRLSDGSTANLSPEDKKKLIKFVEDHYASGHLALRCLAHAVLDRKLSASDPRLQDPSKFEEVESDLTLVGLTGILDPPREEVKGAIQACKRAGIRVMVITGDNPKTAETICRMIGVLEEGEAAEGKSFTGKQWSAMSLEEKRKAIKTAKLFSRTEPIHKKDIVELLQVPVEEGGPGETAAMTGDGVNDAPALKAASIGVAMGSGTSVAQGAAKMVLADDNFISIVGAVEEGRAIYANTKAFIRYLISSNIGEVVCVFLSVLLGLPEVLSPVSLLWVNLVTDGLPATALSFNPAEPGIMSLPPRRRDEQLVDGWMLTRYLLTGIYVGVATVWGYVWWMCVNAQGPRMSFRQLRGNMQCMPGTKFANGYGCEVFHDKRPGTLALSVLVTIEMFNALNAVTESKSLLSLPPWANPWLILAVAGSFIQHILVLSWPAAEMIFHVKKLNRHEWNCVLLVSAPIILLDEIMKFFTRLRDARKLVVGH</sequence>
<evidence type="ECO:0000256" key="13">
    <source>
        <dbReference type="ARBA" id="ARBA00023136"/>
    </source>
</evidence>
<dbReference type="Gene3D" id="1.20.1110.10">
    <property type="entry name" value="Calcium-transporting ATPase, transmembrane domain"/>
    <property type="match status" value="1"/>
</dbReference>
<dbReference type="FunFam" id="1.20.1110.10:FF:000037">
    <property type="entry name" value="Calcium-transporting ATPase, putative"/>
    <property type="match status" value="1"/>
</dbReference>
<organism evidence="18">
    <name type="scientific">Guillardia theta</name>
    <name type="common">Cryptophyte</name>
    <name type="synonym">Cryptomonas phi</name>
    <dbReference type="NCBI Taxonomy" id="55529"/>
    <lineage>
        <taxon>Eukaryota</taxon>
        <taxon>Cryptophyceae</taxon>
        <taxon>Pyrenomonadales</taxon>
        <taxon>Geminigeraceae</taxon>
        <taxon>Guillardia</taxon>
    </lineage>
</organism>
<dbReference type="Pfam" id="PF08282">
    <property type="entry name" value="Hydrolase_3"/>
    <property type="match status" value="1"/>
</dbReference>
<evidence type="ECO:0000259" key="17">
    <source>
        <dbReference type="SMART" id="SM00831"/>
    </source>
</evidence>
<dbReference type="NCBIfam" id="TIGR01116">
    <property type="entry name" value="ATPase-IIA1_Ca"/>
    <property type="match status" value="1"/>
</dbReference>
<keyword evidence="5 15" id="KW-0812">Transmembrane</keyword>
<dbReference type="SFLD" id="SFLDF00027">
    <property type="entry name" value="p-type_atpase"/>
    <property type="match status" value="1"/>
</dbReference>
<evidence type="ECO:0000256" key="6">
    <source>
        <dbReference type="ARBA" id="ARBA00022741"/>
    </source>
</evidence>
<name>A0A7S4P6U2_GUITH</name>
<evidence type="ECO:0000256" key="15">
    <source>
        <dbReference type="RuleBase" id="RU361146"/>
    </source>
</evidence>
<accession>A0A7S4P6U2</accession>
<dbReference type="PROSITE" id="PS00154">
    <property type="entry name" value="ATPASE_E1_E2"/>
    <property type="match status" value="1"/>
</dbReference>
<feature type="transmembrane region" description="Helical" evidence="15">
    <location>
        <begin position="902"/>
        <end position="923"/>
    </location>
</feature>
<feature type="transmembrane region" description="Helical" evidence="15">
    <location>
        <begin position="825"/>
        <end position="848"/>
    </location>
</feature>
<dbReference type="NCBIfam" id="TIGR01494">
    <property type="entry name" value="ATPase_P-type"/>
    <property type="match status" value="2"/>
</dbReference>
<evidence type="ECO:0000256" key="1">
    <source>
        <dbReference type="ARBA" id="ARBA00004141"/>
    </source>
</evidence>
<evidence type="ECO:0000256" key="12">
    <source>
        <dbReference type="ARBA" id="ARBA00023065"/>
    </source>
</evidence>
<keyword evidence="10" id="KW-1278">Translocase</keyword>
<dbReference type="FunFam" id="2.70.150.10:FF:000014">
    <property type="entry name" value="Calcium-transporting ATPase, putative"/>
    <property type="match status" value="1"/>
</dbReference>
<dbReference type="InterPro" id="IPR023214">
    <property type="entry name" value="HAD_sf"/>
</dbReference>
<dbReference type="SFLD" id="SFLDS00003">
    <property type="entry name" value="Haloacid_Dehalogenase"/>
    <property type="match status" value="1"/>
</dbReference>
<dbReference type="InterPro" id="IPR001757">
    <property type="entry name" value="P_typ_ATPase"/>
</dbReference>
<keyword evidence="13 15" id="KW-0472">Membrane</keyword>
<dbReference type="GO" id="GO:0016887">
    <property type="term" value="F:ATP hydrolysis activity"/>
    <property type="evidence" value="ECO:0007669"/>
    <property type="project" value="InterPro"/>
</dbReference>
<dbReference type="InterPro" id="IPR036412">
    <property type="entry name" value="HAD-like_sf"/>
</dbReference>
<dbReference type="Pfam" id="PF00689">
    <property type="entry name" value="Cation_ATPase_C"/>
    <property type="match status" value="1"/>
</dbReference>
<evidence type="ECO:0000313" key="18">
    <source>
        <dbReference type="EMBL" id="CAE2325343.1"/>
    </source>
</evidence>
<dbReference type="Pfam" id="PF00122">
    <property type="entry name" value="E1-E2_ATPase"/>
    <property type="match status" value="1"/>
</dbReference>
<keyword evidence="6 15" id="KW-0547">Nucleotide-binding</keyword>
<dbReference type="InterPro" id="IPR023299">
    <property type="entry name" value="ATPase_P-typ_cyto_dom_N"/>
</dbReference>
<protein>
    <recommendedName>
        <fullName evidence="15">Calcium-transporting ATPase</fullName>
        <ecNumber evidence="15">7.2.2.10</ecNumber>
    </recommendedName>
</protein>
<feature type="domain" description="Cation-transporting P-type ATPase N-terminal" evidence="17">
    <location>
        <begin position="68"/>
        <end position="142"/>
    </location>
</feature>
<evidence type="ECO:0000256" key="7">
    <source>
        <dbReference type="ARBA" id="ARBA00022837"/>
    </source>
</evidence>
<keyword evidence="3" id="KW-0597">Phosphoprotein</keyword>
<keyword evidence="16" id="KW-0732">Signal</keyword>
<dbReference type="EMBL" id="HBKN01038092">
    <property type="protein sequence ID" value="CAE2325343.1"/>
    <property type="molecule type" value="Transcribed_RNA"/>
</dbReference>
<keyword evidence="2 15" id="KW-0813">Transport</keyword>
<proteinExistence type="inferred from homology"/>
<dbReference type="InterPro" id="IPR005782">
    <property type="entry name" value="P-type_ATPase_IIA"/>
</dbReference>
<dbReference type="FunFam" id="1.20.1110.10:FF:000065">
    <property type="entry name" value="Sarcoplasmic/endoplasmic reticulum calcium ATPase 1"/>
    <property type="match status" value="1"/>
</dbReference>
<dbReference type="InterPro" id="IPR044492">
    <property type="entry name" value="P_typ_ATPase_HD_dom"/>
</dbReference>
<comment type="caution">
    <text evidence="15">Lacks conserved residue(s) required for the propagation of feature annotation.</text>
</comment>
<dbReference type="PANTHER" id="PTHR42861">
    <property type="entry name" value="CALCIUM-TRANSPORTING ATPASE"/>
    <property type="match status" value="1"/>
</dbReference>
<dbReference type="FunFam" id="3.40.1110.10:FF:000003">
    <property type="entry name" value="Calcium-transporting ATPase"/>
    <property type="match status" value="1"/>
</dbReference>
<keyword evidence="8 15" id="KW-0067">ATP-binding</keyword>
<dbReference type="SUPFAM" id="SSF81665">
    <property type="entry name" value="Calcium ATPase, transmembrane domain M"/>
    <property type="match status" value="1"/>
</dbReference>
<evidence type="ECO:0000256" key="11">
    <source>
        <dbReference type="ARBA" id="ARBA00022989"/>
    </source>
</evidence>
<keyword evidence="4 15" id="KW-0109">Calcium transport</keyword>
<comment type="catalytic activity">
    <reaction evidence="15">
        <text>Ca(2+)(in) + ATP + H2O = Ca(2+)(out) + ADP + phosphate + H(+)</text>
        <dbReference type="Rhea" id="RHEA:18105"/>
        <dbReference type="ChEBI" id="CHEBI:15377"/>
        <dbReference type="ChEBI" id="CHEBI:15378"/>
        <dbReference type="ChEBI" id="CHEBI:29108"/>
        <dbReference type="ChEBI" id="CHEBI:30616"/>
        <dbReference type="ChEBI" id="CHEBI:43474"/>
        <dbReference type="ChEBI" id="CHEBI:456216"/>
        <dbReference type="EC" id="7.2.2.10"/>
    </reaction>
</comment>
<dbReference type="SUPFAM" id="SSF81653">
    <property type="entry name" value="Calcium ATPase, transduction domain A"/>
    <property type="match status" value="1"/>
</dbReference>
<dbReference type="InterPro" id="IPR018303">
    <property type="entry name" value="ATPase_P-typ_P_site"/>
</dbReference>
<dbReference type="InterPro" id="IPR004014">
    <property type="entry name" value="ATPase_P-typ_cation-transptr_N"/>
</dbReference>
<feature type="transmembrane region" description="Helical" evidence="15">
    <location>
        <begin position="370"/>
        <end position="394"/>
    </location>
</feature>
<evidence type="ECO:0000256" key="14">
    <source>
        <dbReference type="ARBA" id="ARBA00038148"/>
    </source>
</evidence>
<dbReference type="InterPro" id="IPR006068">
    <property type="entry name" value="ATPase_P-typ_cation-transptr_C"/>
</dbReference>
<gene>
    <name evidence="18" type="ORF">GTHE00462_LOCUS29859</name>
</gene>
<dbReference type="EC" id="7.2.2.10" evidence="15"/>
<dbReference type="AlphaFoldDB" id="A0A7S4P6U2"/>
<dbReference type="Gene3D" id="3.40.1110.10">
    <property type="entry name" value="Calcium-transporting ATPase, cytoplasmic domain N"/>
    <property type="match status" value="1"/>
</dbReference>
<evidence type="ECO:0000256" key="5">
    <source>
        <dbReference type="ARBA" id="ARBA00022692"/>
    </source>
</evidence>
<comment type="subcellular location">
    <subcellularLocation>
        <location evidence="1 15">Membrane</location>
        <topology evidence="1 15">Multi-pass membrane protein</topology>
    </subcellularLocation>
</comment>
<feature type="chain" id="PRO_5030901386" description="Calcium-transporting ATPase" evidence="16">
    <location>
        <begin position="29"/>
        <end position="1065"/>
    </location>
</feature>
<evidence type="ECO:0000256" key="3">
    <source>
        <dbReference type="ARBA" id="ARBA00022553"/>
    </source>
</evidence>
<dbReference type="PRINTS" id="PR00119">
    <property type="entry name" value="CATATPASE"/>
</dbReference>
<evidence type="ECO:0000256" key="9">
    <source>
        <dbReference type="ARBA" id="ARBA00022842"/>
    </source>
</evidence>
<dbReference type="GO" id="GO:0016020">
    <property type="term" value="C:membrane"/>
    <property type="evidence" value="ECO:0007669"/>
    <property type="project" value="UniProtKB-SubCell"/>
</dbReference>
<dbReference type="InterPro" id="IPR023298">
    <property type="entry name" value="ATPase_P-typ_TM_dom_sf"/>
</dbReference>
<keyword evidence="9" id="KW-0460">Magnesium</keyword>
<keyword evidence="11 15" id="KW-1133">Transmembrane helix</keyword>
<dbReference type="Gene3D" id="2.70.150.10">
    <property type="entry name" value="Calcium-transporting ATPase, cytoplasmic transduction domain A"/>
    <property type="match status" value="1"/>
</dbReference>
<dbReference type="InterPro" id="IPR059000">
    <property type="entry name" value="ATPase_P-type_domA"/>
</dbReference>
<feature type="transmembrane region" description="Helical" evidence="15">
    <location>
        <begin position="997"/>
        <end position="1018"/>
    </location>
</feature>
<evidence type="ECO:0000256" key="10">
    <source>
        <dbReference type="ARBA" id="ARBA00022967"/>
    </source>
</evidence>